<evidence type="ECO:0000313" key="2">
    <source>
        <dbReference type="EMBL" id="KAH8701166.1"/>
    </source>
</evidence>
<evidence type="ECO:0000313" key="3">
    <source>
        <dbReference type="Proteomes" id="UP001201262"/>
    </source>
</evidence>
<protein>
    <submittedName>
        <fullName evidence="2">Uncharacterized protein</fullName>
    </submittedName>
</protein>
<dbReference type="Pfam" id="PF20354">
    <property type="entry name" value="DUF6649"/>
    <property type="match status" value="1"/>
</dbReference>
<accession>A0AAD4Q384</accession>
<dbReference type="GeneID" id="70250480"/>
<keyword evidence="3" id="KW-1185">Reference proteome</keyword>
<dbReference type="EMBL" id="JAJTJA010000004">
    <property type="protein sequence ID" value="KAH8701166.1"/>
    <property type="molecule type" value="Genomic_DNA"/>
</dbReference>
<dbReference type="RefSeq" id="XP_046074872.1">
    <property type="nucleotide sequence ID" value="XM_046220193.1"/>
</dbReference>
<evidence type="ECO:0000256" key="1">
    <source>
        <dbReference type="SAM" id="MobiDB-lite"/>
    </source>
</evidence>
<organism evidence="2 3">
    <name type="scientific">Talaromyces proteolyticus</name>
    <dbReference type="NCBI Taxonomy" id="1131652"/>
    <lineage>
        <taxon>Eukaryota</taxon>
        <taxon>Fungi</taxon>
        <taxon>Dikarya</taxon>
        <taxon>Ascomycota</taxon>
        <taxon>Pezizomycotina</taxon>
        <taxon>Eurotiomycetes</taxon>
        <taxon>Eurotiomycetidae</taxon>
        <taxon>Eurotiales</taxon>
        <taxon>Trichocomaceae</taxon>
        <taxon>Talaromyces</taxon>
        <taxon>Talaromyces sect. Bacilispori</taxon>
    </lineage>
</organism>
<comment type="caution">
    <text evidence="2">The sequence shown here is derived from an EMBL/GenBank/DDBJ whole genome shotgun (WGS) entry which is preliminary data.</text>
</comment>
<reference evidence="2" key="1">
    <citation type="submission" date="2021-12" db="EMBL/GenBank/DDBJ databases">
        <title>Convergent genome expansion in fungi linked to evolution of root-endophyte symbiosis.</title>
        <authorList>
            <consortium name="DOE Joint Genome Institute"/>
            <person name="Ke Y.-H."/>
            <person name="Bonito G."/>
            <person name="Liao H.-L."/>
            <person name="Looney B."/>
            <person name="Rojas-Flechas A."/>
            <person name="Nash J."/>
            <person name="Hameed K."/>
            <person name="Schadt C."/>
            <person name="Martin F."/>
            <person name="Crous P.W."/>
            <person name="Miettinen O."/>
            <person name="Magnuson J.K."/>
            <person name="Labbe J."/>
            <person name="Jacobson D."/>
            <person name="Doktycz M.J."/>
            <person name="Veneault-Fourrey C."/>
            <person name="Kuo A."/>
            <person name="Mondo S."/>
            <person name="Calhoun S."/>
            <person name="Riley R."/>
            <person name="Ohm R."/>
            <person name="LaButti K."/>
            <person name="Andreopoulos B."/>
            <person name="Pangilinan J."/>
            <person name="Nolan M."/>
            <person name="Tritt A."/>
            <person name="Clum A."/>
            <person name="Lipzen A."/>
            <person name="Daum C."/>
            <person name="Barry K."/>
            <person name="Grigoriev I.V."/>
            <person name="Vilgalys R."/>
        </authorList>
    </citation>
    <scope>NUCLEOTIDE SEQUENCE</scope>
    <source>
        <strain evidence="2">PMI_201</strain>
    </source>
</reference>
<proteinExistence type="predicted"/>
<dbReference type="AlphaFoldDB" id="A0AAD4Q384"/>
<name>A0AAD4Q384_9EURO</name>
<sequence length="135" mass="15316">MPPLTQDRLKRHADSDPEGEPPVKKFGLLQLGLSPRSSAAVQDTRKPIPQDYSINDGSMLLDDTKHTTYIYNIEQELADIEEHEKQISFIPEIEKALNAIPKSVLKEPETDKELILYRIPRSLTVPEDKDAVINK</sequence>
<dbReference type="Proteomes" id="UP001201262">
    <property type="component" value="Unassembled WGS sequence"/>
</dbReference>
<dbReference type="InterPro" id="IPR046591">
    <property type="entry name" value="DUF6649"/>
</dbReference>
<feature type="region of interest" description="Disordered" evidence="1">
    <location>
        <begin position="1"/>
        <end position="25"/>
    </location>
</feature>
<gene>
    <name evidence="2" type="ORF">BGW36DRAFT_425959</name>
</gene>